<evidence type="ECO:0000256" key="5">
    <source>
        <dbReference type="ARBA" id="ARBA00022927"/>
    </source>
</evidence>
<dbReference type="PANTHER" id="PTHR33162:SF1">
    <property type="entry name" value="SEC-INDEPENDENT PROTEIN TRANSLOCASE PROTEIN TATA, CHLOROPLASTIC"/>
    <property type="match status" value="1"/>
</dbReference>
<protein>
    <submittedName>
        <fullName evidence="10">Sec-independent protein translocase protein TatB</fullName>
    </submittedName>
</protein>
<reference evidence="11" key="1">
    <citation type="submission" date="2016-10" db="EMBL/GenBank/DDBJ databases">
        <authorList>
            <person name="Varghese N."/>
            <person name="Submissions S."/>
        </authorList>
    </citation>
    <scope>NUCLEOTIDE SEQUENCE [LARGE SCALE GENOMIC DNA]</scope>
    <source>
        <strain evidence="11">JCM 14963</strain>
    </source>
</reference>
<evidence type="ECO:0000313" key="9">
    <source>
        <dbReference type="EMBL" id="GAA6131787.1"/>
    </source>
</evidence>
<keyword evidence="8" id="KW-0472">Membrane</keyword>
<dbReference type="Proteomes" id="UP000243413">
    <property type="component" value="Chromosome I"/>
</dbReference>
<evidence type="ECO:0000256" key="2">
    <source>
        <dbReference type="ARBA" id="ARBA00022448"/>
    </source>
</evidence>
<keyword evidence="4" id="KW-0812">Transmembrane</keyword>
<keyword evidence="3" id="KW-1003">Cell membrane</keyword>
<gene>
    <name evidence="9" type="ORF">NBRC116187_21470</name>
    <name evidence="10" type="ORF">SAMN05216271_3607</name>
</gene>
<dbReference type="EMBL" id="BAABWD010000002">
    <property type="protein sequence ID" value="GAA6131787.1"/>
    <property type="molecule type" value="Genomic_DNA"/>
</dbReference>
<dbReference type="InterPro" id="IPR018448">
    <property type="entry name" value="TatB"/>
</dbReference>
<evidence type="ECO:0000256" key="7">
    <source>
        <dbReference type="ARBA" id="ARBA00023010"/>
    </source>
</evidence>
<organism evidence="10 11">
    <name type="scientific">Halopseudomonas sabulinigri</name>
    <dbReference type="NCBI Taxonomy" id="472181"/>
    <lineage>
        <taxon>Bacteria</taxon>
        <taxon>Pseudomonadati</taxon>
        <taxon>Pseudomonadota</taxon>
        <taxon>Gammaproteobacteria</taxon>
        <taxon>Pseudomonadales</taxon>
        <taxon>Pseudomonadaceae</taxon>
        <taxon>Halopseudomonas</taxon>
    </lineage>
</organism>
<keyword evidence="7" id="KW-0811">Translocation</keyword>
<dbReference type="EMBL" id="LT629763">
    <property type="protein sequence ID" value="SDT10759.1"/>
    <property type="molecule type" value="Genomic_DNA"/>
</dbReference>
<name>A0A1H1XPM3_9GAMM</name>
<dbReference type="GO" id="GO:0016020">
    <property type="term" value="C:membrane"/>
    <property type="evidence" value="ECO:0007669"/>
    <property type="project" value="UniProtKB-SubCell"/>
</dbReference>
<keyword evidence="12" id="KW-1185">Reference proteome</keyword>
<dbReference type="Proteomes" id="UP001486808">
    <property type="component" value="Unassembled WGS sequence"/>
</dbReference>
<evidence type="ECO:0000313" key="12">
    <source>
        <dbReference type="Proteomes" id="UP001486808"/>
    </source>
</evidence>
<evidence type="ECO:0000256" key="3">
    <source>
        <dbReference type="ARBA" id="ARBA00022475"/>
    </source>
</evidence>
<dbReference type="NCBIfam" id="TIGR01410">
    <property type="entry name" value="tatB"/>
    <property type="match status" value="1"/>
</dbReference>
<keyword evidence="5" id="KW-0653">Protein transport</keyword>
<evidence type="ECO:0000256" key="1">
    <source>
        <dbReference type="ARBA" id="ARBA00004167"/>
    </source>
</evidence>
<evidence type="ECO:0000313" key="11">
    <source>
        <dbReference type="Proteomes" id="UP000243413"/>
    </source>
</evidence>
<accession>A0A1H1XPM3</accession>
<evidence type="ECO:0000256" key="4">
    <source>
        <dbReference type="ARBA" id="ARBA00022692"/>
    </source>
</evidence>
<reference evidence="10" key="2">
    <citation type="submission" date="2016-10" db="EMBL/GenBank/DDBJ databases">
        <authorList>
            <person name="de Groot N.N."/>
        </authorList>
    </citation>
    <scope>NUCLEOTIDE SEQUENCE [LARGE SCALE GENOMIC DNA]</scope>
    <source>
        <strain evidence="10">JCM 14963</strain>
    </source>
</reference>
<dbReference type="GO" id="GO:0043953">
    <property type="term" value="P:protein transport by the Tat complex"/>
    <property type="evidence" value="ECO:0007669"/>
    <property type="project" value="InterPro"/>
</dbReference>
<proteinExistence type="predicted"/>
<dbReference type="RefSeq" id="WP_092288193.1">
    <property type="nucleotide sequence ID" value="NZ_BAABWD010000002.1"/>
</dbReference>
<reference evidence="9 12" key="3">
    <citation type="submission" date="2024-04" db="EMBL/GenBank/DDBJ databases">
        <title>Draft genome sequence of Halopseudomonas sabulinigri NBRC 116187.</title>
        <authorList>
            <person name="Miyakawa T."/>
            <person name="Kusuya Y."/>
            <person name="Miura T."/>
        </authorList>
    </citation>
    <scope>NUCLEOTIDE SEQUENCE [LARGE SCALE GENOMIC DNA]</scope>
    <source>
        <strain evidence="9 12">4NH20-0042</strain>
    </source>
</reference>
<sequence length="94" mass="10423">MFGNGMTEWLLVLVVGLLVLGPERLPAVVRSAGRLLGRAKGMLAQVQRELEDSLPADELKQASDNVKMLRTSNVKKLVRRVVVDELTEVERKQG</sequence>
<dbReference type="Pfam" id="PF02416">
    <property type="entry name" value="TatA_B_E"/>
    <property type="match status" value="1"/>
</dbReference>
<dbReference type="Gene3D" id="1.20.5.3310">
    <property type="match status" value="1"/>
</dbReference>
<dbReference type="OrthoDB" id="7206969at2"/>
<dbReference type="AlphaFoldDB" id="A0A1H1XPM3"/>
<dbReference type="STRING" id="472181.SAMN05216271_3607"/>
<comment type="subcellular location">
    <subcellularLocation>
        <location evidence="1">Membrane</location>
        <topology evidence="1">Single-pass membrane protein</topology>
    </subcellularLocation>
</comment>
<evidence type="ECO:0000256" key="6">
    <source>
        <dbReference type="ARBA" id="ARBA00022989"/>
    </source>
</evidence>
<evidence type="ECO:0000313" key="10">
    <source>
        <dbReference type="EMBL" id="SDT10759.1"/>
    </source>
</evidence>
<dbReference type="InterPro" id="IPR003369">
    <property type="entry name" value="TatA/B/E"/>
</dbReference>
<evidence type="ECO:0000256" key="8">
    <source>
        <dbReference type="ARBA" id="ARBA00023136"/>
    </source>
</evidence>
<dbReference type="PRINTS" id="PR01506">
    <property type="entry name" value="TATBPROTEIN"/>
</dbReference>
<dbReference type="PANTHER" id="PTHR33162">
    <property type="entry name" value="SEC-INDEPENDENT PROTEIN TRANSLOCASE PROTEIN TATA, CHLOROPLASTIC"/>
    <property type="match status" value="1"/>
</dbReference>
<dbReference type="GO" id="GO:0008320">
    <property type="term" value="F:protein transmembrane transporter activity"/>
    <property type="evidence" value="ECO:0007669"/>
    <property type="project" value="InterPro"/>
</dbReference>
<keyword evidence="6" id="KW-1133">Transmembrane helix</keyword>
<keyword evidence="2" id="KW-0813">Transport</keyword>